<proteinExistence type="predicted"/>
<protein>
    <submittedName>
        <fullName evidence="1">Uncharacterized protein</fullName>
    </submittedName>
</protein>
<name>A0A644X2W4_9ZZZZ</name>
<reference evidence="1" key="1">
    <citation type="submission" date="2019-08" db="EMBL/GenBank/DDBJ databases">
        <authorList>
            <person name="Kucharzyk K."/>
            <person name="Murdoch R.W."/>
            <person name="Higgins S."/>
            <person name="Loffler F."/>
        </authorList>
    </citation>
    <scope>NUCLEOTIDE SEQUENCE</scope>
</reference>
<organism evidence="1">
    <name type="scientific">bioreactor metagenome</name>
    <dbReference type="NCBI Taxonomy" id="1076179"/>
    <lineage>
        <taxon>unclassified sequences</taxon>
        <taxon>metagenomes</taxon>
        <taxon>ecological metagenomes</taxon>
    </lineage>
</organism>
<evidence type="ECO:0000313" key="1">
    <source>
        <dbReference type="EMBL" id="MPM10490.1"/>
    </source>
</evidence>
<dbReference type="EMBL" id="VSSQ01001699">
    <property type="protein sequence ID" value="MPM10490.1"/>
    <property type="molecule type" value="Genomic_DNA"/>
</dbReference>
<dbReference type="AlphaFoldDB" id="A0A644X2W4"/>
<comment type="caution">
    <text evidence="1">The sequence shown here is derived from an EMBL/GenBank/DDBJ whole genome shotgun (WGS) entry which is preliminary data.</text>
</comment>
<gene>
    <name evidence="1" type="ORF">SDC9_56822</name>
</gene>
<sequence length="99" mass="11069">MVMQHSVLWNGCFSAFSVDGLIKGDIVVAVFLGDLRKIFAVVLRIQDVGSQQDIKVDTCQRDAGVMQHDHRPFAVVHNFMGSGIFSPFLENITCQHCFQ</sequence>
<accession>A0A644X2W4</accession>